<dbReference type="PIRSF" id="PIRSF006324">
    <property type="entry name" value="LeuE"/>
    <property type="match status" value="1"/>
</dbReference>
<evidence type="ECO:0000313" key="7">
    <source>
        <dbReference type="EMBL" id="KEP26197.1"/>
    </source>
</evidence>
<feature type="transmembrane region" description="Helical" evidence="6">
    <location>
        <begin position="38"/>
        <end position="62"/>
    </location>
</feature>
<feature type="transmembrane region" description="Helical" evidence="6">
    <location>
        <begin position="145"/>
        <end position="170"/>
    </location>
</feature>
<dbReference type="GO" id="GO:0015171">
    <property type="term" value="F:amino acid transmembrane transporter activity"/>
    <property type="evidence" value="ECO:0007669"/>
    <property type="project" value="TreeGrafter"/>
</dbReference>
<dbReference type="OrthoDB" id="9784202at2"/>
<evidence type="ECO:0000256" key="5">
    <source>
        <dbReference type="ARBA" id="ARBA00023136"/>
    </source>
</evidence>
<dbReference type="Proteomes" id="UP000028091">
    <property type="component" value="Unassembled WGS sequence"/>
</dbReference>
<dbReference type="eggNOG" id="COG1280">
    <property type="taxonomic scope" value="Bacteria"/>
</dbReference>
<gene>
    <name evidence="7" type="ORF">BA70_04085</name>
</gene>
<keyword evidence="3 6" id="KW-0812">Transmembrane</keyword>
<keyword evidence="5 6" id="KW-0472">Membrane</keyword>
<comment type="caution">
    <text evidence="7">The sequence shown here is derived from an EMBL/GenBank/DDBJ whole genome shotgun (WGS) entry which is preliminary data.</text>
</comment>
<organism evidence="7 8">
    <name type="scientific">Bacillus zhangzhouensis</name>
    <dbReference type="NCBI Taxonomy" id="1178540"/>
    <lineage>
        <taxon>Bacteria</taxon>
        <taxon>Bacillati</taxon>
        <taxon>Bacillota</taxon>
        <taxon>Bacilli</taxon>
        <taxon>Bacillales</taxon>
        <taxon>Bacillaceae</taxon>
        <taxon>Bacillus</taxon>
    </lineage>
</organism>
<evidence type="ECO:0000256" key="2">
    <source>
        <dbReference type="ARBA" id="ARBA00022475"/>
    </source>
</evidence>
<accession>A0A081LAC1</accession>
<dbReference type="RefSeq" id="WP_034322367.1">
    <property type="nucleotide sequence ID" value="NZ_JOTP01000012.1"/>
</dbReference>
<dbReference type="InterPro" id="IPR001123">
    <property type="entry name" value="LeuE-type"/>
</dbReference>
<keyword evidence="8" id="KW-1185">Reference proteome</keyword>
<protein>
    <submittedName>
        <fullName evidence="7">Lysine transporter LysE</fullName>
    </submittedName>
</protein>
<reference evidence="7 8" key="1">
    <citation type="submission" date="2012-09" db="EMBL/GenBank/DDBJ databases">
        <title>Genome Sequence of Bacillus sp. DW5-4.</title>
        <authorList>
            <person name="Lai Q."/>
            <person name="Liu Y."/>
            <person name="Shao Z."/>
        </authorList>
    </citation>
    <scope>NUCLEOTIDE SEQUENCE [LARGE SCALE GENOMIC DNA]</scope>
    <source>
        <strain evidence="7 8">DW5-4</strain>
    </source>
</reference>
<keyword evidence="4 6" id="KW-1133">Transmembrane helix</keyword>
<dbReference type="GO" id="GO:0005886">
    <property type="term" value="C:plasma membrane"/>
    <property type="evidence" value="ECO:0007669"/>
    <property type="project" value="UniProtKB-SubCell"/>
</dbReference>
<dbReference type="Pfam" id="PF01810">
    <property type="entry name" value="LysE"/>
    <property type="match status" value="1"/>
</dbReference>
<evidence type="ECO:0000313" key="8">
    <source>
        <dbReference type="Proteomes" id="UP000028091"/>
    </source>
</evidence>
<name>A0A081LAC1_9BACI</name>
<evidence type="ECO:0000256" key="6">
    <source>
        <dbReference type="SAM" id="Phobius"/>
    </source>
</evidence>
<sequence length="205" mass="22412">MNDFLTFLLTLFVVASPGVDFALITKRTIGTGKSDGIKMALGLTSGALIHTLAAAFGLSLILMKSALAFEIIKYLGAIYLIYLGVSSFMNKKEREAAPPHKVETPKHSAFKQGFISNTLNPKVAIFFLTFLPQFVTPGLNTSFQFVVMGSIYALLSILWFSTIVLLLGYIKKFLLSAKVQTTIDRITGLVLVGFGVKLLFTNPKH</sequence>
<dbReference type="AlphaFoldDB" id="A0A081LAC1"/>
<evidence type="ECO:0000256" key="3">
    <source>
        <dbReference type="ARBA" id="ARBA00022692"/>
    </source>
</evidence>
<dbReference type="PANTHER" id="PTHR30086">
    <property type="entry name" value="ARGININE EXPORTER PROTEIN ARGO"/>
    <property type="match status" value="1"/>
</dbReference>
<comment type="subcellular location">
    <subcellularLocation>
        <location evidence="1">Cell membrane</location>
        <topology evidence="1">Multi-pass membrane protein</topology>
    </subcellularLocation>
</comment>
<evidence type="ECO:0000256" key="4">
    <source>
        <dbReference type="ARBA" id="ARBA00022989"/>
    </source>
</evidence>
<proteinExistence type="predicted"/>
<evidence type="ECO:0000256" key="1">
    <source>
        <dbReference type="ARBA" id="ARBA00004651"/>
    </source>
</evidence>
<dbReference type="PANTHER" id="PTHR30086:SF20">
    <property type="entry name" value="ARGININE EXPORTER PROTEIN ARGO-RELATED"/>
    <property type="match status" value="1"/>
</dbReference>
<feature type="transmembrane region" description="Helical" evidence="6">
    <location>
        <begin position="71"/>
        <end position="89"/>
    </location>
</feature>
<keyword evidence="2" id="KW-1003">Cell membrane</keyword>
<dbReference type="EMBL" id="JOTP01000012">
    <property type="protein sequence ID" value="KEP26197.1"/>
    <property type="molecule type" value="Genomic_DNA"/>
</dbReference>